<protein>
    <submittedName>
        <fullName evidence="2">Uncharacterized protein</fullName>
    </submittedName>
</protein>
<feature type="region of interest" description="Disordered" evidence="1">
    <location>
        <begin position="81"/>
        <end position="143"/>
    </location>
</feature>
<feature type="compositionally biased region" description="Low complexity" evidence="1">
    <location>
        <begin position="93"/>
        <end position="105"/>
    </location>
</feature>
<name>Q3JH12_BURP1</name>
<reference evidence="2 3" key="1">
    <citation type="submission" date="2005-09" db="EMBL/GenBank/DDBJ databases">
        <authorList>
            <person name="Woods D.E."/>
            <person name="Nierman W.C."/>
        </authorList>
    </citation>
    <scope>NUCLEOTIDE SEQUENCE [LARGE SCALE GENOMIC DNA]</scope>
    <source>
        <strain evidence="2 3">1710b</strain>
    </source>
</reference>
<feature type="compositionally biased region" description="Gly residues" evidence="1">
    <location>
        <begin position="400"/>
        <end position="409"/>
    </location>
</feature>
<dbReference type="AlphaFoldDB" id="Q3JH12"/>
<evidence type="ECO:0000313" key="3">
    <source>
        <dbReference type="Proteomes" id="UP000002700"/>
    </source>
</evidence>
<gene>
    <name evidence="2" type="ordered locus">BURPS1710b_A1990</name>
</gene>
<feature type="compositionally biased region" description="Basic residues" evidence="1">
    <location>
        <begin position="106"/>
        <end position="115"/>
    </location>
</feature>
<evidence type="ECO:0000313" key="2">
    <source>
        <dbReference type="EMBL" id="ABA53538.1"/>
    </source>
</evidence>
<feature type="compositionally biased region" description="Low complexity" evidence="1">
    <location>
        <begin position="475"/>
        <end position="488"/>
    </location>
</feature>
<evidence type="ECO:0000256" key="1">
    <source>
        <dbReference type="SAM" id="MobiDB-lite"/>
    </source>
</evidence>
<proteinExistence type="predicted"/>
<dbReference type="EMBL" id="CP000125">
    <property type="protein sequence ID" value="ABA53538.1"/>
    <property type="molecule type" value="Genomic_DNA"/>
</dbReference>
<feature type="region of interest" description="Disordered" evidence="1">
    <location>
        <begin position="399"/>
        <end position="429"/>
    </location>
</feature>
<feature type="region of interest" description="Disordered" evidence="1">
    <location>
        <begin position="448"/>
        <end position="488"/>
    </location>
</feature>
<dbReference type="EnsemblBacteria" id="ABA53538">
    <property type="protein sequence ID" value="ABA53538"/>
    <property type="gene ID" value="BURPS1710b_A1990"/>
</dbReference>
<dbReference type="Proteomes" id="UP000002700">
    <property type="component" value="Chromosome II"/>
</dbReference>
<accession>Q3JH12</accession>
<sequence>MREDTPRDPVQPLAGRLVGARGPVRAAPAARRAQVRAALRPRRFVSVARRGAARAARAQRRAALRPRPRARRYLRAAARADACGPAHRRARAGVRATRGRAPVRQGQRRPRRSQSRRSASGVRHLRRRDRLRRVQGAGRSPGDGVRLAALRIGARRPERAPGVRRHLGRLGAGAVALDRLCDAARPVSRRRRVRRRVEPQSHVQRRAYRAAARGAGRPVRVLLAIQPHAGAVSRRRGRRASRRVRRPLRGQAAQCRLGHRRDVSDGPRRRATHRGVGGGLARRLYVRRRRLDAAHRLAGGCGVGRPPSARRPDRDVQSAVSERLLLRACRLHRLHEPDSREAVAHAQAKQRAHAARGGGLAMARDDGRRGLRAGRDARAGHGGPGRQLDGLLHAVARGLGSDGESGGGARSRAFPDRRRASRGGRAQCGLRRRGAEVRLVAGAARARASDHGDSGLLRDGARAAHQSADSAGEFASGRPARLGGARRAASGRSVALRAGACSKRRRPAGVLAPAVKRVMAAMRGCDGRPRCVTLRRARLARSQRAAVLFGRDAGAPCAGASAAPALCAAWRVPDGASRIAVRPAFGVRRRGAVRRWRSTMP</sequence>
<dbReference type="KEGG" id="bpm:BURPS1710b_A1990"/>
<organism evidence="2 3">
    <name type="scientific">Burkholderia pseudomallei (strain 1710b)</name>
    <dbReference type="NCBI Taxonomy" id="320372"/>
    <lineage>
        <taxon>Bacteria</taxon>
        <taxon>Pseudomonadati</taxon>
        <taxon>Pseudomonadota</taxon>
        <taxon>Betaproteobacteria</taxon>
        <taxon>Burkholderiales</taxon>
        <taxon>Burkholderiaceae</taxon>
        <taxon>Burkholderia</taxon>
        <taxon>pseudomallei group</taxon>
    </lineage>
</organism>
<dbReference type="HOGENOM" id="CLU_453929_0_0_4"/>
<feature type="compositionally biased region" description="Basic residues" evidence="1">
    <location>
        <begin position="123"/>
        <end position="133"/>
    </location>
</feature>